<dbReference type="AlphaFoldDB" id="A0A409XLD4"/>
<comment type="caution">
    <text evidence="2">The sequence shown here is derived from an EMBL/GenBank/DDBJ whole genome shotgun (WGS) entry which is preliminary data.</text>
</comment>
<sequence length="77" mass="8456">MNGVQVSAKEKKAKKSNNNSEAQEKAVPRRNTRSAAPKEPISSISLAMITPVIEESVILRSGNPAKPSKFWKYVDES</sequence>
<proteinExistence type="predicted"/>
<dbReference type="EMBL" id="NHYD01001296">
    <property type="protein sequence ID" value="PPQ91583.1"/>
    <property type="molecule type" value="Genomic_DNA"/>
</dbReference>
<keyword evidence="3" id="KW-1185">Reference proteome</keyword>
<evidence type="ECO:0000256" key="1">
    <source>
        <dbReference type="SAM" id="MobiDB-lite"/>
    </source>
</evidence>
<organism evidence="2 3">
    <name type="scientific">Psilocybe cyanescens</name>
    <dbReference type="NCBI Taxonomy" id="93625"/>
    <lineage>
        <taxon>Eukaryota</taxon>
        <taxon>Fungi</taxon>
        <taxon>Dikarya</taxon>
        <taxon>Basidiomycota</taxon>
        <taxon>Agaricomycotina</taxon>
        <taxon>Agaricomycetes</taxon>
        <taxon>Agaricomycetidae</taxon>
        <taxon>Agaricales</taxon>
        <taxon>Agaricineae</taxon>
        <taxon>Strophariaceae</taxon>
        <taxon>Psilocybe</taxon>
    </lineage>
</organism>
<evidence type="ECO:0000313" key="2">
    <source>
        <dbReference type="EMBL" id="PPQ91583.1"/>
    </source>
</evidence>
<feature type="region of interest" description="Disordered" evidence="1">
    <location>
        <begin position="1"/>
        <end position="41"/>
    </location>
</feature>
<evidence type="ECO:0000313" key="3">
    <source>
        <dbReference type="Proteomes" id="UP000283269"/>
    </source>
</evidence>
<dbReference type="InParanoid" id="A0A409XLD4"/>
<reference evidence="2 3" key="1">
    <citation type="journal article" date="2018" name="Evol. Lett.">
        <title>Horizontal gene cluster transfer increased hallucinogenic mushroom diversity.</title>
        <authorList>
            <person name="Reynolds H.T."/>
            <person name="Vijayakumar V."/>
            <person name="Gluck-Thaler E."/>
            <person name="Korotkin H.B."/>
            <person name="Matheny P.B."/>
            <person name="Slot J.C."/>
        </authorList>
    </citation>
    <scope>NUCLEOTIDE SEQUENCE [LARGE SCALE GENOMIC DNA]</scope>
    <source>
        <strain evidence="2 3">2631</strain>
    </source>
</reference>
<protein>
    <submittedName>
        <fullName evidence="2">Uncharacterized protein</fullName>
    </submittedName>
</protein>
<dbReference type="Proteomes" id="UP000283269">
    <property type="component" value="Unassembled WGS sequence"/>
</dbReference>
<accession>A0A409XLD4</accession>
<gene>
    <name evidence="2" type="ORF">CVT25_011979</name>
</gene>
<name>A0A409XLD4_PSICY</name>